<evidence type="ECO:0000256" key="1">
    <source>
        <dbReference type="SAM" id="MobiDB-lite"/>
    </source>
</evidence>
<protein>
    <recommendedName>
        <fullName evidence="5">Hydroxyproline-rich glycoprotein family protein</fullName>
    </recommendedName>
</protein>
<evidence type="ECO:0008006" key="5">
    <source>
        <dbReference type="Google" id="ProtNLM"/>
    </source>
</evidence>
<dbReference type="PANTHER" id="PTHR33098:SF107">
    <property type="entry name" value="HYDROXYPROLINE-RICH GLYCOPROTEIN FAMILY PROTEIN"/>
    <property type="match status" value="1"/>
</dbReference>
<keyword evidence="4" id="KW-1185">Reference proteome</keyword>
<organism evidence="3 4">
    <name type="scientific">Flemingia macrophylla</name>
    <dbReference type="NCBI Taxonomy" id="520843"/>
    <lineage>
        <taxon>Eukaryota</taxon>
        <taxon>Viridiplantae</taxon>
        <taxon>Streptophyta</taxon>
        <taxon>Embryophyta</taxon>
        <taxon>Tracheophyta</taxon>
        <taxon>Spermatophyta</taxon>
        <taxon>Magnoliopsida</taxon>
        <taxon>eudicotyledons</taxon>
        <taxon>Gunneridae</taxon>
        <taxon>Pentapetalae</taxon>
        <taxon>rosids</taxon>
        <taxon>fabids</taxon>
        <taxon>Fabales</taxon>
        <taxon>Fabaceae</taxon>
        <taxon>Papilionoideae</taxon>
        <taxon>50 kb inversion clade</taxon>
        <taxon>NPAAA clade</taxon>
        <taxon>indigoferoid/millettioid clade</taxon>
        <taxon>Phaseoleae</taxon>
        <taxon>Flemingia</taxon>
    </lineage>
</organism>
<evidence type="ECO:0000256" key="2">
    <source>
        <dbReference type="SAM" id="Phobius"/>
    </source>
</evidence>
<feature type="region of interest" description="Disordered" evidence="1">
    <location>
        <begin position="513"/>
        <end position="565"/>
    </location>
</feature>
<name>A0ABD1MQ25_9FABA</name>
<feature type="transmembrane region" description="Helical" evidence="2">
    <location>
        <begin position="29"/>
        <end position="54"/>
    </location>
</feature>
<feature type="compositionally biased region" description="Polar residues" evidence="1">
    <location>
        <begin position="532"/>
        <end position="546"/>
    </location>
</feature>
<dbReference type="AlphaFoldDB" id="A0ABD1MQ25"/>
<keyword evidence="2" id="KW-0472">Membrane</keyword>
<feature type="region of interest" description="Disordered" evidence="1">
    <location>
        <begin position="247"/>
        <end position="416"/>
    </location>
</feature>
<feature type="region of interest" description="Disordered" evidence="1">
    <location>
        <begin position="215"/>
        <end position="234"/>
    </location>
</feature>
<dbReference type="EMBL" id="JBGMDY010000004">
    <property type="protein sequence ID" value="KAL2337918.1"/>
    <property type="molecule type" value="Genomic_DNA"/>
</dbReference>
<feature type="compositionally biased region" description="Pro residues" evidence="1">
    <location>
        <begin position="366"/>
        <end position="380"/>
    </location>
</feature>
<dbReference type="PANTHER" id="PTHR33098">
    <property type="entry name" value="COTTON FIBER (DUF761)"/>
    <property type="match status" value="1"/>
</dbReference>
<sequence length="630" mass="70805">MEQQQGDTCTMPPFWAAEHRDRRRLRRSYSLLLTSTSLLVIFLVLVLVFSLIVVPTLRSFASNILRPRTVKNSWDSLNLVLVLFAIVCGFLSRNNTAETLTPRSHYHNHATFSTPPPHSYHYNHYHTPYGSFNRLRSFNSYPDLRQQLAGEERFRFYDDTYLLRHHTPDSEEEQEKQMVIQNAATTPPPPSQAVRRKVQRAYQAETVEKHVTNDSDAMVLPPSPPPTRPKSVRRNVKRAYQVETVEKHDKTDLGGKISPPFPATPAAETRPVSVRRNSNRAYQVETIEKHEANDLPEMDSLPPPAMRTKGVRRDAYRANQAETVEQRKTNDLDSENSPSPPSATQTKDVRRNASPEINNSVVKSSPPRPRPPPPPPPPQLPAEVKTGKKKRGSATKEFLTSLRGKKKKQRQRSVENFDSILIIEPLCPQPPPPPPPPPKVFQNLFSLKKGKHKISHSVSVATASVSNQKEDSSYKLMTAGNESSLIPIPPPPPPPPFKLPAWKFRVQGDYVRVDSTGSSRSGSPDLDEASVDTPTSTHDDTSQCNSPFAKDGEDSASMSAPSLFCPSPDVDTKARNFIESFRAGLRMAKMNSMKERQGIGRSNLGPSPNHECLKFDQIRMIQYKLQEIYA</sequence>
<evidence type="ECO:0000313" key="3">
    <source>
        <dbReference type="EMBL" id="KAL2337918.1"/>
    </source>
</evidence>
<accession>A0ABD1MQ25</accession>
<comment type="caution">
    <text evidence="3">The sequence shown here is derived from an EMBL/GenBank/DDBJ whole genome shotgun (WGS) entry which is preliminary data.</text>
</comment>
<evidence type="ECO:0000313" key="4">
    <source>
        <dbReference type="Proteomes" id="UP001603857"/>
    </source>
</evidence>
<proteinExistence type="predicted"/>
<dbReference type="Proteomes" id="UP001603857">
    <property type="component" value="Unassembled WGS sequence"/>
</dbReference>
<gene>
    <name evidence="3" type="ORF">Fmac_012364</name>
</gene>
<keyword evidence="2" id="KW-1133">Transmembrane helix</keyword>
<keyword evidence="2" id="KW-0812">Transmembrane</keyword>
<reference evidence="3 4" key="1">
    <citation type="submission" date="2024-08" db="EMBL/GenBank/DDBJ databases">
        <title>Insights into the chromosomal genome structure of Flemingia macrophylla.</title>
        <authorList>
            <person name="Ding Y."/>
            <person name="Zhao Y."/>
            <person name="Bi W."/>
            <person name="Wu M."/>
            <person name="Zhao G."/>
            <person name="Gong Y."/>
            <person name="Li W."/>
            <person name="Zhang P."/>
        </authorList>
    </citation>
    <scope>NUCLEOTIDE SEQUENCE [LARGE SCALE GENOMIC DNA]</scope>
    <source>
        <strain evidence="3">DYQJB</strain>
        <tissue evidence="3">Leaf</tissue>
    </source>
</reference>